<organism evidence="4 5">
    <name type="scientific">Pseudozyma flocculosa</name>
    <dbReference type="NCBI Taxonomy" id="84751"/>
    <lineage>
        <taxon>Eukaryota</taxon>
        <taxon>Fungi</taxon>
        <taxon>Dikarya</taxon>
        <taxon>Basidiomycota</taxon>
        <taxon>Ustilaginomycotina</taxon>
        <taxon>Ustilaginomycetes</taxon>
        <taxon>Ustilaginales</taxon>
        <taxon>Ustilaginaceae</taxon>
        <taxon>Pseudozyma</taxon>
    </lineage>
</organism>
<dbReference type="InterPro" id="IPR045063">
    <property type="entry name" value="Dynamin_N"/>
</dbReference>
<evidence type="ECO:0008006" key="6">
    <source>
        <dbReference type="Google" id="ProtNLM"/>
    </source>
</evidence>
<dbReference type="InterPro" id="IPR056024">
    <property type="entry name" value="DUF7605"/>
</dbReference>
<dbReference type="PANTHER" id="PTHR36681">
    <property type="entry name" value="NUCLEAR GTPASE, GERMINAL CENTER-ASSOCIATED, TANDEM DUPLICATE 3"/>
    <property type="match status" value="1"/>
</dbReference>
<feature type="compositionally biased region" description="Basic and acidic residues" evidence="1">
    <location>
        <begin position="11"/>
        <end position="34"/>
    </location>
</feature>
<dbReference type="PANTHER" id="PTHR36681:SF3">
    <property type="entry name" value="NUCLEAR GTPASE, GERMINAL CENTER-ASSOCIATED, TANDEM DUPLICATE 3"/>
    <property type="match status" value="1"/>
</dbReference>
<evidence type="ECO:0000259" key="3">
    <source>
        <dbReference type="Pfam" id="PF24564"/>
    </source>
</evidence>
<protein>
    <recommendedName>
        <fullName evidence="6">G domain-containing protein</fullName>
    </recommendedName>
</protein>
<feature type="region of interest" description="Disordered" evidence="1">
    <location>
        <begin position="1"/>
        <end position="34"/>
    </location>
</feature>
<proteinExistence type="predicted"/>
<evidence type="ECO:0000259" key="2">
    <source>
        <dbReference type="Pfam" id="PF00350"/>
    </source>
</evidence>
<keyword evidence="5" id="KW-1185">Reference proteome</keyword>
<feature type="domain" description="DUF7605" evidence="3">
    <location>
        <begin position="364"/>
        <end position="527"/>
    </location>
</feature>
<evidence type="ECO:0000313" key="4">
    <source>
        <dbReference type="EMBL" id="SPO41838.1"/>
    </source>
</evidence>
<reference evidence="4 5" key="1">
    <citation type="submission" date="2018-03" db="EMBL/GenBank/DDBJ databases">
        <authorList>
            <person name="Guldener U."/>
        </authorList>
    </citation>
    <scope>NUCLEOTIDE SEQUENCE [LARGE SCALE GENOMIC DNA]</scope>
    <source>
        <strain evidence="4 5">DAOM196992</strain>
    </source>
</reference>
<dbReference type="OrthoDB" id="3598281at2759"/>
<dbReference type="Gene3D" id="3.40.50.300">
    <property type="entry name" value="P-loop containing nucleotide triphosphate hydrolases"/>
    <property type="match status" value="1"/>
</dbReference>
<dbReference type="InterPro" id="IPR027417">
    <property type="entry name" value="P-loop_NTPase"/>
</dbReference>
<accession>A0A5C3FBW8</accession>
<name>A0A5C3FBW8_9BASI</name>
<feature type="compositionally biased region" description="Polar residues" evidence="1">
    <location>
        <begin position="1"/>
        <end position="10"/>
    </location>
</feature>
<dbReference type="Proteomes" id="UP000323386">
    <property type="component" value="Unassembled WGS sequence"/>
</dbReference>
<dbReference type="AlphaFoldDB" id="A0A5C3FBW8"/>
<dbReference type="Pfam" id="PF00350">
    <property type="entry name" value="Dynamin_N"/>
    <property type="match status" value="1"/>
</dbReference>
<dbReference type="Pfam" id="PF24564">
    <property type="entry name" value="DUF7605"/>
    <property type="match status" value="1"/>
</dbReference>
<dbReference type="EMBL" id="OOIP01000032">
    <property type="protein sequence ID" value="SPO41838.1"/>
    <property type="molecule type" value="Genomic_DNA"/>
</dbReference>
<feature type="domain" description="Dynamin N-terminal" evidence="2">
    <location>
        <begin position="39"/>
        <end position="114"/>
    </location>
</feature>
<dbReference type="SUPFAM" id="SSF52540">
    <property type="entry name" value="P-loop containing nucleoside triphosphate hydrolases"/>
    <property type="match status" value="1"/>
</dbReference>
<evidence type="ECO:0000313" key="5">
    <source>
        <dbReference type="Proteomes" id="UP000323386"/>
    </source>
</evidence>
<evidence type="ECO:0000256" key="1">
    <source>
        <dbReference type="SAM" id="MobiDB-lite"/>
    </source>
</evidence>
<gene>
    <name evidence="4" type="ORF">PSFLO_07320</name>
</gene>
<sequence length="618" mass="69011">MNMKRSQISDNLEKGSAARKDAARRLATKNEERQTTFIVRGPAGSGKSTLINTILGEEIMPTSSNEACTTVPTKILYSSAPDEYRAEIQFVAKDEWTAELQAYCTARRQESDTLPSNGSAPASAISTQLRDKSLEPWDATEARFSLDATIAKLSALFPRTGDCNAACNEAAARYIRDYDFMWVCLDICRAKSNKEMEAVFADLSDEQLQSGRGRISFVLTKCEQGCKILDKGSIRPIHQDVPSLLNDPVFNKKHREYQAVVEATRQMQKRVGGSGRAPRKATKSAILELEALSNTKRDCRHRRMAFAKRWGHLRKVGAPSISEALQDEFGGALDKVFDHLRTQLEAVNQEPDMITPDGAKLTQQIGSRWTTITGSSHWKIVKNATNHLGVHPHGRLNINRKLALELIKHFESRWNQIVTEHISSLRTQVTAVLNDFTEKTVASGLTKSMRVQFLQSIKQSEQGVERILKGVIKTFEKQGRESRVQAIKKVVALKIASKLKEAYADSAEYSGRGSTFRRRDRIQHEILGQKSLFDCTAADFDVASMVADMQLKIRQPMLDLGNAMEEKLMTLWAMGRDVRTLKGDEKKALETAIDLSNDLRSVCTEATNTLEACLKSSP</sequence>